<feature type="compositionally biased region" description="Low complexity" evidence="1">
    <location>
        <begin position="28"/>
        <end position="38"/>
    </location>
</feature>
<proteinExistence type="predicted"/>
<organism evidence="3">
    <name type="scientific">candidate division WOR-3 bacterium</name>
    <dbReference type="NCBI Taxonomy" id="2052148"/>
    <lineage>
        <taxon>Bacteria</taxon>
        <taxon>Bacteria division WOR-3</taxon>
    </lineage>
</organism>
<dbReference type="PROSITE" id="PS51257">
    <property type="entry name" value="PROKAR_LIPOPROTEIN"/>
    <property type="match status" value="1"/>
</dbReference>
<feature type="signal peptide" evidence="2">
    <location>
        <begin position="1"/>
        <end position="20"/>
    </location>
</feature>
<dbReference type="AlphaFoldDB" id="A0A7C4GJJ5"/>
<sequence>MAVRTVIAACLIAVLLFAVGCPSKKTETPAPKADTTITAPPPTTDSGAVVTDTAKKAGTPETPKEPAKTPETPKEPAKTPSTGKPPRTGR</sequence>
<feature type="region of interest" description="Disordered" evidence="1">
    <location>
        <begin position="22"/>
        <end position="90"/>
    </location>
</feature>
<name>A0A7C4GJJ5_UNCW3</name>
<reference evidence="3" key="1">
    <citation type="journal article" date="2020" name="mSystems">
        <title>Genome- and Community-Level Interaction Insights into Carbon Utilization and Element Cycling Functions of Hydrothermarchaeota in Hydrothermal Sediment.</title>
        <authorList>
            <person name="Zhou Z."/>
            <person name="Liu Y."/>
            <person name="Xu W."/>
            <person name="Pan J."/>
            <person name="Luo Z.H."/>
            <person name="Li M."/>
        </authorList>
    </citation>
    <scope>NUCLEOTIDE SEQUENCE [LARGE SCALE GENOMIC DNA]</scope>
    <source>
        <strain evidence="3">SpSt-488</strain>
    </source>
</reference>
<feature type="chain" id="PRO_5027683914" evidence="2">
    <location>
        <begin position="21"/>
        <end position="90"/>
    </location>
</feature>
<evidence type="ECO:0000256" key="1">
    <source>
        <dbReference type="SAM" id="MobiDB-lite"/>
    </source>
</evidence>
<dbReference type="EMBL" id="DSUT01000154">
    <property type="protein sequence ID" value="HGK28759.1"/>
    <property type="molecule type" value="Genomic_DNA"/>
</dbReference>
<evidence type="ECO:0000313" key="3">
    <source>
        <dbReference type="EMBL" id="HGK28759.1"/>
    </source>
</evidence>
<protein>
    <submittedName>
        <fullName evidence="3">Uncharacterized protein</fullName>
    </submittedName>
</protein>
<accession>A0A7C4GJJ5</accession>
<comment type="caution">
    <text evidence="3">The sequence shown here is derived from an EMBL/GenBank/DDBJ whole genome shotgun (WGS) entry which is preliminary data.</text>
</comment>
<keyword evidence="2" id="KW-0732">Signal</keyword>
<gene>
    <name evidence="3" type="ORF">ENS41_07385</name>
</gene>
<feature type="compositionally biased region" description="Basic and acidic residues" evidence="1">
    <location>
        <begin position="62"/>
        <end position="77"/>
    </location>
</feature>
<evidence type="ECO:0000256" key="2">
    <source>
        <dbReference type="SAM" id="SignalP"/>
    </source>
</evidence>